<protein>
    <submittedName>
        <fullName evidence="2">Crotonobetainyl-CoA:carnitine CoA-transferase CaiB-like acyl-CoA transferase</fullName>
    </submittedName>
</protein>
<organism evidence="2 3">
    <name type="scientific">Jiangella mangrovi</name>
    <dbReference type="NCBI Taxonomy" id="1524084"/>
    <lineage>
        <taxon>Bacteria</taxon>
        <taxon>Bacillati</taxon>
        <taxon>Actinomycetota</taxon>
        <taxon>Actinomycetes</taxon>
        <taxon>Jiangellales</taxon>
        <taxon>Jiangellaceae</taxon>
        <taxon>Jiangella</taxon>
    </lineage>
</organism>
<dbReference type="SUPFAM" id="SSF89796">
    <property type="entry name" value="CoA-transferase family III (CaiB/BaiF)"/>
    <property type="match status" value="1"/>
</dbReference>
<comment type="caution">
    <text evidence="2">The sequence shown here is derived from an EMBL/GenBank/DDBJ whole genome shotgun (WGS) entry which is preliminary data.</text>
</comment>
<dbReference type="InterPro" id="IPR003673">
    <property type="entry name" value="CoA-Trfase_fam_III"/>
</dbReference>
<dbReference type="AlphaFoldDB" id="A0A7W9LPS5"/>
<dbReference type="Pfam" id="PF02515">
    <property type="entry name" value="CoA_transf_3"/>
    <property type="match status" value="1"/>
</dbReference>
<proteinExistence type="predicted"/>
<dbReference type="InterPro" id="IPR050483">
    <property type="entry name" value="CoA-transferase_III_domain"/>
</dbReference>
<evidence type="ECO:0000313" key="3">
    <source>
        <dbReference type="Proteomes" id="UP000542813"/>
    </source>
</evidence>
<reference evidence="2 3" key="1">
    <citation type="submission" date="2020-08" db="EMBL/GenBank/DDBJ databases">
        <title>Sequencing the genomes of 1000 actinobacteria strains.</title>
        <authorList>
            <person name="Klenk H.-P."/>
        </authorList>
    </citation>
    <scope>NUCLEOTIDE SEQUENCE [LARGE SCALE GENOMIC DNA]</scope>
    <source>
        <strain evidence="2 3">DSM 102122</strain>
    </source>
</reference>
<dbReference type="GO" id="GO:0008410">
    <property type="term" value="F:CoA-transferase activity"/>
    <property type="evidence" value="ECO:0007669"/>
    <property type="project" value="TreeGrafter"/>
</dbReference>
<dbReference type="InterPro" id="IPR023606">
    <property type="entry name" value="CoA-Trfase_III_dom_1_sf"/>
</dbReference>
<dbReference type="EMBL" id="JACHMM010000001">
    <property type="protein sequence ID" value="MBB5791710.1"/>
    <property type="molecule type" value="Genomic_DNA"/>
</dbReference>
<name>A0A7W9LPS5_9ACTN</name>
<keyword evidence="1 2" id="KW-0808">Transferase</keyword>
<dbReference type="Gene3D" id="3.40.50.10540">
    <property type="entry name" value="Crotonobetainyl-coa:carnitine coa-transferase, domain 1"/>
    <property type="match status" value="1"/>
</dbReference>
<dbReference type="PANTHER" id="PTHR48207">
    <property type="entry name" value="SUCCINATE--HYDROXYMETHYLGLUTARATE COA-TRANSFERASE"/>
    <property type="match status" value="1"/>
</dbReference>
<sequence length="406" mass="43706">MTATETTADGDGGAPARPLDGILVLDFSQFLAGPVAAMRLADLGATVIKVERPAGGDIGRRLAFAGMWRDGDTLTFHIMNRGKLSFAADLKDADDLAEVRRLVAQADVLIQNFRPGVMERIGLDYAAVRELNPGIVYGSVSGYGTDGPWRDRPGQDLLAQSMSGLPWLNGHHDQGPVPVGISVADLLASCHLAQGVTALLLRRERTGQGGLVETSLMEAMLDLQFELISAHLNDNTVEVNRGGEYGANAFLSAPYGIYPSADGYLAIAMNPVPELGDVLGLDLGRFADEATWWSEREEIERLLAAHLRTQDTGHWLALLDAADMWAAPVLPLADLVRHPGFAALRMTQTVRRGDDVAVHTTRSPLRIDGHTLTSPAGAPRLGEHTERIRGDYLLESARVESARAEA</sequence>
<dbReference type="Gene3D" id="3.30.1540.10">
    <property type="entry name" value="formyl-coa transferase, domain 3"/>
    <property type="match status" value="1"/>
</dbReference>
<accession>A0A7W9LPS5</accession>
<keyword evidence="3" id="KW-1185">Reference proteome</keyword>
<dbReference type="InterPro" id="IPR044855">
    <property type="entry name" value="CoA-Trfase_III_dom3_sf"/>
</dbReference>
<evidence type="ECO:0000256" key="1">
    <source>
        <dbReference type="ARBA" id="ARBA00022679"/>
    </source>
</evidence>
<evidence type="ECO:0000313" key="2">
    <source>
        <dbReference type="EMBL" id="MBB5791710.1"/>
    </source>
</evidence>
<dbReference type="RefSeq" id="WP_184828691.1">
    <property type="nucleotide sequence ID" value="NZ_JACHMM010000001.1"/>
</dbReference>
<gene>
    <name evidence="2" type="ORF">HD601_006285</name>
</gene>
<dbReference type="Proteomes" id="UP000542813">
    <property type="component" value="Unassembled WGS sequence"/>
</dbReference>
<dbReference type="PANTHER" id="PTHR48207:SF4">
    <property type="entry name" value="BLL6097 PROTEIN"/>
    <property type="match status" value="1"/>
</dbReference>